<dbReference type="Pfam" id="PF13560">
    <property type="entry name" value="HTH_31"/>
    <property type="match status" value="1"/>
</dbReference>
<comment type="caution">
    <text evidence="2">The sequence shown here is derived from an EMBL/GenBank/DDBJ whole genome shotgun (WGS) entry which is preliminary data.</text>
</comment>
<dbReference type="Proteomes" id="UP000030378">
    <property type="component" value="Unassembled WGS sequence"/>
</dbReference>
<dbReference type="CDD" id="cd00093">
    <property type="entry name" value="HTH_XRE"/>
    <property type="match status" value="1"/>
</dbReference>
<proteinExistence type="predicted"/>
<dbReference type="RefSeq" id="WP_102984540.1">
    <property type="nucleotide sequence ID" value="NZ_JBKOPN010000001.1"/>
</dbReference>
<dbReference type="SUPFAM" id="SSF47413">
    <property type="entry name" value="lambda repressor-like DNA-binding domains"/>
    <property type="match status" value="1"/>
</dbReference>
<evidence type="ECO:0000313" key="3">
    <source>
        <dbReference type="Proteomes" id="UP000030378"/>
    </source>
</evidence>
<gene>
    <name evidence="2" type="ORF">MC70_009105</name>
</gene>
<protein>
    <submittedName>
        <fullName evidence="2">Transcriptional regulator</fullName>
    </submittedName>
</protein>
<evidence type="ECO:0000259" key="1">
    <source>
        <dbReference type="PROSITE" id="PS50943"/>
    </source>
</evidence>
<evidence type="ECO:0000313" key="2">
    <source>
        <dbReference type="EMBL" id="PNO70151.1"/>
    </source>
</evidence>
<dbReference type="AlphaFoldDB" id="A0AAP8PI03"/>
<dbReference type="PROSITE" id="PS50943">
    <property type="entry name" value="HTH_CROC1"/>
    <property type="match status" value="1"/>
</dbReference>
<sequence length="152" mass="17504">MRKKTLLDAAEIEAASRLKRIWDEKKITLRLTQEKAADALGFSTQATVSHYLNGNIPLNTDATLKFAALLGVKPEDIRPDLAEMMNYVRKSGSHTEDYAAPGWRLLKPEYSELIDLYERLPQSEKERHLSELKEKTKDFDRLFEELLAARKQ</sequence>
<dbReference type="InterPro" id="IPR010982">
    <property type="entry name" value="Lambda_DNA-bd_dom_sf"/>
</dbReference>
<dbReference type="InterPro" id="IPR001387">
    <property type="entry name" value="Cro/C1-type_HTH"/>
</dbReference>
<feature type="domain" description="HTH cro/C1-type" evidence="1">
    <location>
        <begin position="31"/>
        <end position="77"/>
    </location>
</feature>
<accession>A0AAP8PI03</accession>
<name>A0AAP8PI03_SERMA</name>
<dbReference type="EMBL" id="JTBC02000002">
    <property type="protein sequence ID" value="PNO70151.1"/>
    <property type="molecule type" value="Genomic_DNA"/>
</dbReference>
<dbReference type="GO" id="GO:0003677">
    <property type="term" value="F:DNA binding"/>
    <property type="evidence" value="ECO:0007669"/>
    <property type="project" value="InterPro"/>
</dbReference>
<organism evidence="2 3">
    <name type="scientific">Serratia marcescens</name>
    <dbReference type="NCBI Taxonomy" id="615"/>
    <lineage>
        <taxon>Bacteria</taxon>
        <taxon>Pseudomonadati</taxon>
        <taxon>Pseudomonadota</taxon>
        <taxon>Gammaproteobacteria</taxon>
        <taxon>Enterobacterales</taxon>
        <taxon>Yersiniaceae</taxon>
        <taxon>Serratia</taxon>
    </lineage>
</organism>
<dbReference type="SMART" id="SM00530">
    <property type="entry name" value="HTH_XRE"/>
    <property type="match status" value="1"/>
</dbReference>
<reference evidence="3" key="1">
    <citation type="submission" date="2017-12" db="EMBL/GenBank/DDBJ databases">
        <title>FDA dAtabase for Regulatory Grade micrObial Sequences (FDA-ARGOS): Supporting development and validation of Infectious Disease Dx tests.</title>
        <authorList>
            <person name="Campos J."/>
            <person name="Goldberg B."/>
            <person name="Tallon L."/>
            <person name="Sadzewicz L."/>
            <person name="Sengamalay N."/>
            <person name="Ott S."/>
            <person name="Godinez A."/>
            <person name="Nagaraj S."/>
            <person name="Vavikolanu K."/>
            <person name="Vyas G."/>
            <person name="Nadendla S."/>
            <person name="Aluvathingal J."/>
            <person name="Geyer C."/>
            <person name="Nandy P."/>
            <person name="Hobson J."/>
            <person name="Sichtig H."/>
        </authorList>
    </citation>
    <scope>NUCLEOTIDE SEQUENCE [LARGE SCALE GENOMIC DNA]</scope>
    <source>
        <strain evidence="3">FDAARGOS_79</strain>
    </source>
</reference>
<dbReference type="Gene3D" id="1.10.260.40">
    <property type="entry name" value="lambda repressor-like DNA-binding domains"/>
    <property type="match status" value="1"/>
</dbReference>